<sequence>MDKIIKILYGKLTKNEAKPNEKKFAGQKQDVKLCSSLYSDVLISSIQQSKSVDVCTKFARIGQESLVGLFQAFKRLEKLKFYNCRVEFNFGEDNMVFKGSQKFLMKLVQFALPYVKCIEFDYFVGEWTNVVFDILSKKSNQQRLGIHRLRVVNDNVKEALTNMVDKGVLIEFNDFEVSVVYKCHFECLTIEVDPDTRPNVKWRFLKNLDCCFRKLTLLEFGFNSINENIQYPHRLPDDFIVGYIQEICFWSAIIEPDGCTVHLFKSIKRVFPNANTLTIDLFPVREDYRGEFEDYIVQIKEAID</sequence>
<evidence type="ECO:0000313" key="2">
    <source>
        <dbReference type="WBParaSite" id="JU765_v2.g13743.t1"/>
    </source>
</evidence>
<evidence type="ECO:0000313" key="1">
    <source>
        <dbReference type="Proteomes" id="UP000887576"/>
    </source>
</evidence>
<protein>
    <submittedName>
        <fullName evidence="2">Uncharacterized protein</fullName>
    </submittedName>
</protein>
<organism evidence="1 2">
    <name type="scientific">Panagrolaimus sp. JU765</name>
    <dbReference type="NCBI Taxonomy" id="591449"/>
    <lineage>
        <taxon>Eukaryota</taxon>
        <taxon>Metazoa</taxon>
        <taxon>Ecdysozoa</taxon>
        <taxon>Nematoda</taxon>
        <taxon>Chromadorea</taxon>
        <taxon>Rhabditida</taxon>
        <taxon>Tylenchina</taxon>
        <taxon>Panagrolaimomorpha</taxon>
        <taxon>Panagrolaimoidea</taxon>
        <taxon>Panagrolaimidae</taxon>
        <taxon>Panagrolaimus</taxon>
    </lineage>
</organism>
<proteinExistence type="predicted"/>
<name>A0AC34Q7J4_9BILA</name>
<dbReference type="WBParaSite" id="JU765_v2.g13743.t1">
    <property type="protein sequence ID" value="JU765_v2.g13743.t1"/>
    <property type="gene ID" value="JU765_v2.g13743"/>
</dbReference>
<dbReference type="Proteomes" id="UP000887576">
    <property type="component" value="Unplaced"/>
</dbReference>
<reference evidence="2" key="1">
    <citation type="submission" date="2022-11" db="UniProtKB">
        <authorList>
            <consortium name="WormBaseParasite"/>
        </authorList>
    </citation>
    <scope>IDENTIFICATION</scope>
</reference>
<accession>A0AC34Q7J4</accession>